<accession>A0AA51X565</accession>
<dbReference type="AlphaFoldDB" id="A0AA51X565"/>
<dbReference type="PANTHER" id="PTHR33546">
    <property type="entry name" value="LARGE, MULTIFUNCTIONAL SECRETED PROTEIN-RELATED"/>
    <property type="match status" value="1"/>
</dbReference>
<protein>
    <submittedName>
        <fullName evidence="2">PQQ-dependent sugar dehydrogenase</fullName>
    </submittedName>
</protein>
<feature type="domain" description="DUF7133" evidence="1">
    <location>
        <begin position="49"/>
        <end position="317"/>
    </location>
</feature>
<gene>
    <name evidence="2" type="ORF">QYS47_21605</name>
</gene>
<dbReference type="KEGG" id="marp:QYS47_21605"/>
<proteinExistence type="predicted"/>
<name>A0AA51X565_9BACT</name>
<evidence type="ECO:0000259" key="1">
    <source>
        <dbReference type="Pfam" id="PF23500"/>
    </source>
</evidence>
<sequence length="391" mass="43707">MKLLKFIIPVIAASFLIACGGNSKENKAEESTSEEKVEAKPSTEMDSLLSTLNLPEGFEISVYAEVPNARSMALSESGTLYVGNRQEDKVYAVKDTDGDGTADKKYILAEGLNMPNGVALKDGDLYVAEVSRILKFADIENSLESPSYEVIYDEYPTDKHHGWKYIAFGPDGKLYVPVGAPCNICNNPDKPVYASITRMDPDGTNMEVYAHGVRNTVGFTWHPETQDLYFTDNGRDMLGDDIPPCELNVVTEKGQHFGYPFCHGGTIKDPEFGDMRSCDEFKKPYRNLGPHVAPLGLKFYTANQFPEKYHNQIFIAEHGSWNRSKKIGYRIQMVSNTDEGEPTYETFINGWLDHEKQEAWGRPVDVLLNDAGDMLISDDLKGVIYKVSYKG</sequence>
<evidence type="ECO:0000313" key="2">
    <source>
        <dbReference type="EMBL" id="WNB17269.1"/>
    </source>
</evidence>
<dbReference type="Proteomes" id="UP001232019">
    <property type="component" value="Chromosome"/>
</dbReference>
<dbReference type="InterPro" id="IPR011041">
    <property type="entry name" value="Quinoprot_gluc/sorb_DH_b-prop"/>
</dbReference>
<organism evidence="2">
    <name type="scientific">Marivirga arenosa</name>
    <dbReference type="NCBI Taxonomy" id="3059076"/>
    <lineage>
        <taxon>Bacteria</taxon>
        <taxon>Pseudomonadati</taxon>
        <taxon>Bacteroidota</taxon>
        <taxon>Cytophagia</taxon>
        <taxon>Cytophagales</taxon>
        <taxon>Marivirgaceae</taxon>
        <taxon>Marivirga</taxon>
    </lineage>
</organism>
<dbReference type="PANTHER" id="PTHR33546:SF1">
    <property type="entry name" value="LARGE, MULTIFUNCTIONAL SECRETED PROTEIN"/>
    <property type="match status" value="1"/>
</dbReference>
<dbReference type="Pfam" id="PF23500">
    <property type="entry name" value="DUF7133"/>
    <property type="match status" value="1"/>
</dbReference>
<dbReference type="PROSITE" id="PS51257">
    <property type="entry name" value="PROKAR_LIPOPROTEIN"/>
    <property type="match status" value="1"/>
</dbReference>
<dbReference type="InterPro" id="IPR011042">
    <property type="entry name" value="6-blade_b-propeller_TolB-like"/>
</dbReference>
<dbReference type="Gene3D" id="2.120.10.30">
    <property type="entry name" value="TolB, C-terminal domain"/>
    <property type="match status" value="1"/>
</dbReference>
<dbReference type="SUPFAM" id="SSF50952">
    <property type="entry name" value="Soluble quinoprotein glucose dehydrogenase"/>
    <property type="match status" value="1"/>
</dbReference>
<dbReference type="EMBL" id="CP129968">
    <property type="protein sequence ID" value="WNB17269.1"/>
    <property type="molecule type" value="Genomic_DNA"/>
</dbReference>
<reference evidence="2" key="1">
    <citation type="submission" date="2023-08" db="EMBL/GenBank/DDBJ databases">
        <title>Comparative genomics and taxonomic characterization of three novel marine species of genus Marivirga.</title>
        <authorList>
            <person name="Muhammad N."/>
            <person name="Kim S.-G."/>
        </authorList>
    </citation>
    <scope>NUCLEOTIDE SEQUENCE</scope>
    <source>
        <strain evidence="2">BKB1-2</strain>
    </source>
</reference>
<dbReference type="RefSeq" id="WP_322346679.1">
    <property type="nucleotide sequence ID" value="NZ_CP129968.2"/>
</dbReference>
<dbReference type="InterPro" id="IPR055557">
    <property type="entry name" value="DUF7133"/>
</dbReference>